<feature type="region of interest" description="Disordered" evidence="1">
    <location>
        <begin position="1"/>
        <end position="131"/>
    </location>
</feature>
<organism evidence="3">
    <name type="scientific">Dissoconium aciculare CBS 342.82</name>
    <dbReference type="NCBI Taxonomy" id="1314786"/>
    <lineage>
        <taxon>Eukaryota</taxon>
        <taxon>Fungi</taxon>
        <taxon>Dikarya</taxon>
        <taxon>Ascomycota</taxon>
        <taxon>Pezizomycotina</taxon>
        <taxon>Dothideomycetes</taxon>
        <taxon>Dothideomycetidae</taxon>
        <taxon>Mycosphaerellales</taxon>
        <taxon>Dissoconiaceae</taxon>
        <taxon>Dissoconium</taxon>
    </lineage>
</organism>
<dbReference type="Proteomes" id="UP000504637">
    <property type="component" value="Unplaced"/>
</dbReference>
<dbReference type="GeneID" id="54365056"/>
<dbReference type="InterPro" id="IPR045142">
    <property type="entry name" value="BCAS3-like"/>
</dbReference>
<reference evidence="3" key="2">
    <citation type="submission" date="2020-04" db="EMBL/GenBank/DDBJ databases">
        <authorList>
            <consortium name="NCBI Genome Project"/>
        </authorList>
    </citation>
    <scope>NUCLEOTIDE SEQUENCE</scope>
    <source>
        <strain evidence="3">CBS 342.82</strain>
    </source>
</reference>
<evidence type="ECO:0008006" key="4">
    <source>
        <dbReference type="Google" id="ProtNLM"/>
    </source>
</evidence>
<feature type="compositionally biased region" description="Low complexity" evidence="1">
    <location>
        <begin position="827"/>
        <end position="846"/>
    </location>
</feature>
<evidence type="ECO:0000256" key="1">
    <source>
        <dbReference type="SAM" id="MobiDB-lite"/>
    </source>
</evidence>
<evidence type="ECO:0000313" key="2">
    <source>
        <dbReference type="Proteomes" id="UP000504637"/>
    </source>
</evidence>
<feature type="compositionally biased region" description="Polar residues" evidence="1">
    <location>
        <begin position="464"/>
        <end position="475"/>
    </location>
</feature>
<feature type="region of interest" description="Disordered" evidence="1">
    <location>
        <begin position="148"/>
        <end position="249"/>
    </location>
</feature>
<dbReference type="SUPFAM" id="SSF50978">
    <property type="entry name" value="WD40 repeat-like"/>
    <property type="match status" value="1"/>
</dbReference>
<feature type="compositionally biased region" description="Low complexity" evidence="1">
    <location>
        <begin position="1290"/>
        <end position="1303"/>
    </location>
</feature>
<dbReference type="OrthoDB" id="3938623at2759"/>
<feature type="region of interest" description="Disordered" evidence="1">
    <location>
        <begin position="1349"/>
        <end position="1392"/>
    </location>
</feature>
<keyword evidence="2" id="KW-1185">Reference proteome</keyword>
<name>A0A6J3MJA4_9PEZI</name>
<gene>
    <name evidence="3" type="ORF">K489DRAFT_406457</name>
</gene>
<accession>A0A6J3MJA4</accession>
<dbReference type="GO" id="GO:0005737">
    <property type="term" value="C:cytoplasm"/>
    <property type="evidence" value="ECO:0007669"/>
    <property type="project" value="TreeGrafter"/>
</dbReference>
<dbReference type="RefSeq" id="XP_033464850.1">
    <property type="nucleotide sequence ID" value="XM_033607256.1"/>
</dbReference>
<feature type="compositionally biased region" description="Polar residues" evidence="1">
    <location>
        <begin position="209"/>
        <end position="231"/>
    </location>
</feature>
<proteinExistence type="predicted"/>
<feature type="region of interest" description="Disordered" evidence="1">
    <location>
        <begin position="1282"/>
        <end position="1322"/>
    </location>
</feature>
<protein>
    <recommendedName>
        <fullName evidence="4">WD40 repeat-like protein</fullName>
    </recommendedName>
</protein>
<sequence>MPSNNDSEPLDENHPDQAVLIDPSPPSQADPWASLAAAASKKKKKKGKDKKNGSAATPAGDTPPLPTANAVNDKVEPGEDIFQPTIAPSPPTPPVDNGVRVDVTSPMLLPEVDRRDHLPTKPSPIPSATLTYLDDEIDAYVEEDLLGPAEPVAKDSPVSSPALRSPRLAVAKPEPPNSPSLVVRSPNISAASRERQKSPPVQRPVSIGNAPSTTQAPGLRTDTGSKPSTSPHLPRFVEPPPPHMPQAHFWGLPDLGLNLKPPAEAGRPAGSDGYCCSLDTFTDAGDDVSARKAKDAILVGSEGGLEVFRILPNKLEVVGRLEGLRGSVMAAKILPHTNKFDVLQSLRPLVAVVVHGLETRERSDSVRRGSMDRGDRYQTTVEVYSLQSQQHIASLYKSATVSAEVGRNVTVPIGELSINAEGSFVTVASGRSGEVFVFTSAPHLSTREVSFRCVGKFWTALQRTSSSAPRPTNDSIAGATEAQEAPQKPLFSLSSRWLAVMPPQFSSISISGTPLLLASSTAPPGVATHVAPPQPLVSCEVVGTDIEGTWSRLGRQAAQGLVKYSQKGIEMSWQGWKELTHPTPPGQANHQRISSKEELFPPTKGPSEDLARLAKEPALVSIIDLQSLLEWEDVKPKYTPAPVATFALVEGCSFISLSATGIRLVTSSRKGEVSTIWDLTQVAHGVPKQVSSRRGGHDLDEDDSGSGPCIRQIHRIVRNSPSTILECAWAVDDDALALLTANGTVHLHEVPSAFLSSARKRKRRHASSSISTVGASNPEKANATVGLIAAGSPPSSGGNYASTQGFLSTLKSGWQSVSTQVSSLRENASNANAPTTPASTTSTPSGGNPGSAGGPAFLGGVLPTSFAGIRDATAAAGNLGSRAVARGLSQGFTAAKGGASDYWHADDNKIRVALNTAPQNISSSVSAVAINAGNSKTLALPSTLEALAAATTAIANPHRIRWIRHRPNSSSAAAAAASALDIVIIAAGGVVQVHPVSKVVRRKGDEFIRGLKHERFSRKAFTLAPIATRLSQSGKISNGPSSDKDTCAELGPHGFWSLRRSPTGTPTNPALGVIPPSHRHFNNSHYAANDVETNPPYCPFHVDPRVAVFAFDESPGGGNSQYGARNPAANTPGAWEIFRSAGYADHEQQYVAPRGRGRATVDTSSGPRPWIFGGPLPNAVRLNDRAGFLEDDGAGEFDFDSGTGVGDETGFEDFLSPGGGGLDAQRPRQRSNITGGKGGYRDFDDVDEKDENDLEDLDDVDGDPDGAFASQIESRLIISSSRPNLNSSDQQQQQPQHYHPSSAPGGGSSGIRKSNIGSRRGGTLDLLSSASASASNNNLMLLDDAGAAEQSKEIPGAVVEDEIRINTRRKPAGAGRNRNAQRQSQPGIPGGTLNAIVRARAGAGAAGAGTEGGGRKSKA</sequence>
<dbReference type="InterPro" id="IPR036322">
    <property type="entry name" value="WD40_repeat_dom_sf"/>
</dbReference>
<dbReference type="GO" id="GO:0006914">
    <property type="term" value="P:autophagy"/>
    <property type="evidence" value="ECO:0007669"/>
    <property type="project" value="InterPro"/>
</dbReference>
<dbReference type="GO" id="GO:0042594">
    <property type="term" value="P:response to starvation"/>
    <property type="evidence" value="ECO:0007669"/>
    <property type="project" value="TreeGrafter"/>
</dbReference>
<reference evidence="3" key="3">
    <citation type="submission" date="2025-08" db="UniProtKB">
        <authorList>
            <consortium name="RefSeq"/>
        </authorList>
    </citation>
    <scope>IDENTIFICATION</scope>
    <source>
        <strain evidence="3">CBS 342.82</strain>
    </source>
</reference>
<feature type="region of interest" description="Disordered" evidence="1">
    <location>
        <begin position="464"/>
        <end position="483"/>
    </location>
</feature>
<evidence type="ECO:0000313" key="3">
    <source>
        <dbReference type="RefSeq" id="XP_033464850.1"/>
    </source>
</evidence>
<feature type="region of interest" description="Disordered" evidence="1">
    <location>
        <begin position="583"/>
        <end position="607"/>
    </location>
</feature>
<dbReference type="PANTHER" id="PTHR13268">
    <property type="entry name" value="BREAST CARCINOMA AMPLIFIED SEQUENCE 3"/>
    <property type="match status" value="1"/>
</dbReference>
<feature type="region of interest" description="Disordered" evidence="1">
    <location>
        <begin position="755"/>
        <end position="777"/>
    </location>
</feature>
<feature type="region of interest" description="Disordered" evidence="1">
    <location>
        <begin position="1193"/>
        <end position="1247"/>
    </location>
</feature>
<reference evidence="3" key="1">
    <citation type="submission" date="2020-01" db="EMBL/GenBank/DDBJ databases">
        <authorList>
            <consortium name="DOE Joint Genome Institute"/>
            <person name="Haridas S."/>
            <person name="Albert R."/>
            <person name="Binder M."/>
            <person name="Bloem J."/>
            <person name="Labutti K."/>
            <person name="Salamov A."/>
            <person name="Andreopoulos B."/>
            <person name="Baker S.E."/>
            <person name="Barry K."/>
            <person name="Bills G."/>
            <person name="Bluhm B.H."/>
            <person name="Cannon C."/>
            <person name="Castanera R."/>
            <person name="Culley D.E."/>
            <person name="Daum C."/>
            <person name="Ezra D."/>
            <person name="Gonzalez J.B."/>
            <person name="Henrissat B."/>
            <person name="Kuo A."/>
            <person name="Liang C."/>
            <person name="Lipzen A."/>
            <person name="Lutzoni F."/>
            <person name="Magnuson J."/>
            <person name="Mondo S."/>
            <person name="Nolan M."/>
            <person name="Ohm R."/>
            <person name="Pangilinan J."/>
            <person name="Park H.-J."/>
            <person name="Ramirez L."/>
            <person name="Alfaro M."/>
            <person name="Sun H."/>
            <person name="Tritt A."/>
            <person name="Yoshinaga Y."/>
            <person name="Zwiers L.-H."/>
            <person name="Turgeon B.G."/>
            <person name="Goodwin S.B."/>
            <person name="Spatafora J.W."/>
            <person name="Crous P.W."/>
            <person name="Grigoriev I.V."/>
        </authorList>
    </citation>
    <scope>NUCLEOTIDE SEQUENCE</scope>
    <source>
        <strain evidence="3">CBS 342.82</strain>
    </source>
</reference>
<feature type="region of interest" description="Disordered" evidence="1">
    <location>
        <begin position="821"/>
        <end position="855"/>
    </location>
</feature>
<dbReference type="PANTHER" id="PTHR13268:SF0">
    <property type="entry name" value="BCAS3 MICROTUBULE ASSOCIATED CELL MIGRATION FACTOR"/>
    <property type="match status" value="1"/>
</dbReference>
<feature type="compositionally biased region" description="Basic residues" evidence="1">
    <location>
        <begin position="40"/>
        <end position="49"/>
    </location>
</feature>